<feature type="compositionally biased region" description="Low complexity" evidence="1">
    <location>
        <begin position="158"/>
        <end position="168"/>
    </location>
</feature>
<keyword evidence="4" id="KW-1185">Reference proteome</keyword>
<gene>
    <name evidence="3" type="ORF">SAMN05421874_13813</name>
</gene>
<dbReference type="EMBL" id="FNFB01000038">
    <property type="protein sequence ID" value="SDM08396.1"/>
    <property type="molecule type" value="Genomic_DNA"/>
</dbReference>
<evidence type="ECO:0000313" key="3">
    <source>
        <dbReference type="EMBL" id="SDM08396.1"/>
    </source>
</evidence>
<keyword evidence="2" id="KW-0812">Transmembrane</keyword>
<protein>
    <submittedName>
        <fullName evidence="3">Uncharacterized protein</fullName>
    </submittedName>
</protein>
<evidence type="ECO:0000256" key="2">
    <source>
        <dbReference type="SAM" id="Phobius"/>
    </source>
</evidence>
<organism evidence="3 4">
    <name type="scientific">Nonomuraea maritima</name>
    <dbReference type="NCBI Taxonomy" id="683260"/>
    <lineage>
        <taxon>Bacteria</taxon>
        <taxon>Bacillati</taxon>
        <taxon>Actinomycetota</taxon>
        <taxon>Actinomycetes</taxon>
        <taxon>Streptosporangiales</taxon>
        <taxon>Streptosporangiaceae</taxon>
        <taxon>Nonomuraea</taxon>
    </lineage>
</organism>
<evidence type="ECO:0000256" key="1">
    <source>
        <dbReference type="SAM" id="MobiDB-lite"/>
    </source>
</evidence>
<accession>A0A1G9QBJ2</accession>
<keyword evidence="2" id="KW-1133">Transmembrane helix</keyword>
<proteinExistence type="predicted"/>
<feature type="compositionally biased region" description="Basic residues" evidence="1">
    <location>
        <begin position="80"/>
        <end position="95"/>
    </location>
</feature>
<reference evidence="3 4" key="1">
    <citation type="submission" date="2016-10" db="EMBL/GenBank/DDBJ databases">
        <authorList>
            <person name="de Groot N.N."/>
        </authorList>
    </citation>
    <scope>NUCLEOTIDE SEQUENCE [LARGE SCALE GENOMIC DNA]</scope>
    <source>
        <strain evidence="3 4">CGMCC 4.5681</strain>
    </source>
</reference>
<evidence type="ECO:0000313" key="4">
    <source>
        <dbReference type="Proteomes" id="UP000198683"/>
    </source>
</evidence>
<feature type="region of interest" description="Disordered" evidence="1">
    <location>
        <begin position="77"/>
        <end position="168"/>
    </location>
</feature>
<keyword evidence="2" id="KW-0472">Membrane</keyword>
<dbReference type="AlphaFoldDB" id="A0A1G9QBJ2"/>
<sequence length="240" mass="24641">MNRVMLWAGPGVVMGLVLIESGTYIQRGVPAWLLAVPLAIACAGVLVRQRAFRTAGAGRRTAGGRCRRLDASRAGGAGLHRSRVVQRGDRRRARHGRGDDEDARQPRDGQAGVEEPGTGRDPLLGGPVEPVAGRGCGPRSTTAGPVGRDVLLGGSEGEGALSSGGPSGLLASGGPSGFLASGDFHGASQLGSLRASRLGAYLRASRLGRLSRAPRFGRVSVSPRSAGPYADAAWSAGTYR</sequence>
<feature type="transmembrane region" description="Helical" evidence="2">
    <location>
        <begin position="31"/>
        <end position="47"/>
    </location>
</feature>
<name>A0A1G9QBJ2_9ACTN</name>
<dbReference type="Proteomes" id="UP000198683">
    <property type="component" value="Unassembled WGS sequence"/>
</dbReference>